<dbReference type="PANTHER" id="PTHR24960:SF79">
    <property type="entry name" value="PHOTOSYSTEM I IRON-SULFUR CENTER"/>
    <property type="match status" value="1"/>
</dbReference>
<dbReference type="InterPro" id="IPR029039">
    <property type="entry name" value="Flavoprotein-like_sf"/>
</dbReference>
<sequence length="259" mass="28859">MKIEIRYFSGTGNTAITAAALGKALKELGEISISSIEENIPVGSDTDLLILGGPIYAGNIPEKLIRWLLRNVESNKCSGKAIVFTTSAGLKNAFGNKSMSLKLIKKGYSIYGTAAFEMPRNYYFGSYEKPASDIIKEELKSISEKSADFIRSIDWDSPIKPDSKGILQLDLFAELFSVMARFMGKSYRVDESCIRCGKCVKNCPTRNIRMNENGVKFNLSCMHCTRCLHGCPVNAISYKGIKYEQYKPDEILLKIQENN</sequence>
<dbReference type="InterPro" id="IPR050157">
    <property type="entry name" value="PSI_iron-sulfur_center"/>
</dbReference>
<dbReference type="AlphaFoldDB" id="A0A841R8D4"/>
<dbReference type="PROSITE" id="PS51379">
    <property type="entry name" value="4FE4S_FER_2"/>
    <property type="match status" value="2"/>
</dbReference>
<keyword evidence="3" id="KW-0408">Iron</keyword>
<dbReference type="Gene3D" id="3.40.50.360">
    <property type="match status" value="1"/>
</dbReference>
<dbReference type="GO" id="GO:0051539">
    <property type="term" value="F:4 iron, 4 sulfur cluster binding"/>
    <property type="evidence" value="ECO:0007669"/>
    <property type="project" value="UniProtKB-KW"/>
</dbReference>
<comment type="caution">
    <text evidence="6">The sequence shown here is derived from an EMBL/GenBank/DDBJ whole genome shotgun (WGS) entry which is preliminary data.</text>
</comment>
<dbReference type="EMBL" id="JACHGJ010000002">
    <property type="protein sequence ID" value="MBB6480155.1"/>
    <property type="molecule type" value="Genomic_DNA"/>
</dbReference>
<dbReference type="InterPro" id="IPR017900">
    <property type="entry name" value="4Fe4S_Fe_S_CS"/>
</dbReference>
<dbReference type="SUPFAM" id="SSF54862">
    <property type="entry name" value="4Fe-4S ferredoxins"/>
    <property type="match status" value="1"/>
</dbReference>
<dbReference type="NCBIfam" id="NF038196">
    <property type="entry name" value="ferrodoxin_EFR1"/>
    <property type="match status" value="1"/>
</dbReference>
<protein>
    <submittedName>
        <fullName evidence="6">Ferredoxin/flavodoxin</fullName>
    </submittedName>
</protein>
<evidence type="ECO:0000313" key="6">
    <source>
        <dbReference type="EMBL" id="MBB6480155.1"/>
    </source>
</evidence>
<keyword evidence="2" id="KW-0479">Metal-binding</keyword>
<dbReference type="Gene3D" id="3.30.70.20">
    <property type="match status" value="1"/>
</dbReference>
<evidence type="ECO:0000256" key="3">
    <source>
        <dbReference type="ARBA" id="ARBA00023004"/>
    </source>
</evidence>
<dbReference type="Pfam" id="PF12838">
    <property type="entry name" value="Fer4_7"/>
    <property type="match status" value="1"/>
</dbReference>
<dbReference type="Proteomes" id="UP000587760">
    <property type="component" value="Unassembled WGS sequence"/>
</dbReference>
<feature type="domain" description="4Fe-4S ferredoxin-type" evidence="5">
    <location>
        <begin position="185"/>
        <end position="213"/>
    </location>
</feature>
<keyword evidence="1" id="KW-0004">4Fe-4S</keyword>
<keyword evidence="7" id="KW-1185">Reference proteome</keyword>
<name>A0A841R8D4_9SPIO</name>
<evidence type="ECO:0000256" key="4">
    <source>
        <dbReference type="ARBA" id="ARBA00023014"/>
    </source>
</evidence>
<organism evidence="6 7">
    <name type="scientific">Spirochaeta isovalerica</name>
    <dbReference type="NCBI Taxonomy" id="150"/>
    <lineage>
        <taxon>Bacteria</taxon>
        <taxon>Pseudomonadati</taxon>
        <taxon>Spirochaetota</taxon>
        <taxon>Spirochaetia</taxon>
        <taxon>Spirochaetales</taxon>
        <taxon>Spirochaetaceae</taxon>
        <taxon>Spirochaeta</taxon>
    </lineage>
</organism>
<accession>A0A841R8D4</accession>
<evidence type="ECO:0000256" key="2">
    <source>
        <dbReference type="ARBA" id="ARBA00022723"/>
    </source>
</evidence>
<dbReference type="PANTHER" id="PTHR24960">
    <property type="entry name" value="PHOTOSYSTEM I IRON-SULFUR CENTER-RELATED"/>
    <property type="match status" value="1"/>
</dbReference>
<gene>
    <name evidence="6" type="ORF">HNR50_001813</name>
</gene>
<keyword evidence="4" id="KW-0411">Iron-sulfur</keyword>
<dbReference type="GO" id="GO:0046872">
    <property type="term" value="F:metal ion binding"/>
    <property type="evidence" value="ECO:0007669"/>
    <property type="project" value="UniProtKB-KW"/>
</dbReference>
<dbReference type="PROSITE" id="PS00198">
    <property type="entry name" value="4FE4S_FER_1"/>
    <property type="match status" value="2"/>
</dbReference>
<proteinExistence type="predicted"/>
<feature type="domain" description="4Fe-4S ferredoxin-type" evidence="5">
    <location>
        <begin position="221"/>
        <end position="241"/>
    </location>
</feature>
<evidence type="ECO:0000256" key="1">
    <source>
        <dbReference type="ARBA" id="ARBA00022485"/>
    </source>
</evidence>
<dbReference type="RefSeq" id="WP_184746024.1">
    <property type="nucleotide sequence ID" value="NZ_JACHGJ010000002.1"/>
</dbReference>
<dbReference type="InterPro" id="IPR047964">
    <property type="entry name" value="EFR1-like"/>
</dbReference>
<evidence type="ECO:0000313" key="7">
    <source>
        <dbReference type="Proteomes" id="UP000587760"/>
    </source>
</evidence>
<dbReference type="InterPro" id="IPR017896">
    <property type="entry name" value="4Fe4S_Fe-S-bd"/>
</dbReference>
<reference evidence="6 7" key="1">
    <citation type="submission" date="2020-08" db="EMBL/GenBank/DDBJ databases">
        <title>Genomic Encyclopedia of Type Strains, Phase IV (KMG-IV): sequencing the most valuable type-strain genomes for metagenomic binning, comparative biology and taxonomic classification.</title>
        <authorList>
            <person name="Goeker M."/>
        </authorList>
    </citation>
    <scope>NUCLEOTIDE SEQUENCE [LARGE SCALE GENOMIC DNA]</scope>
    <source>
        <strain evidence="6 7">DSM 2461</strain>
    </source>
</reference>
<evidence type="ECO:0000259" key="5">
    <source>
        <dbReference type="PROSITE" id="PS51379"/>
    </source>
</evidence>
<dbReference type="SUPFAM" id="SSF52218">
    <property type="entry name" value="Flavoproteins"/>
    <property type="match status" value="1"/>
</dbReference>